<dbReference type="STRING" id="1931241.BVH74_10740"/>
<accession>A0A1V0B5I3</accession>
<evidence type="ECO:0000313" key="2">
    <source>
        <dbReference type="Proteomes" id="UP000243488"/>
    </source>
</evidence>
<name>A0A1V0B5I3_9GAMM</name>
<dbReference type="InterPro" id="IPR010836">
    <property type="entry name" value="SapC"/>
</dbReference>
<dbReference type="AlphaFoldDB" id="A0A1V0B5I3"/>
<protein>
    <recommendedName>
        <fullName evidence="3">SapC family protein</fullName>
    </recommendedName>
</protein>
<dbReference type="Pfam" id="PF07277">
    <property type="entry name" value="SapC"/>
    <property type="match status" value="1"/>
</dbReference>
<evidence type="ECO:0008006" key="3">
    <source>
        <dbReference type="Google" id="ProtNLM"/>
    </source>
</evidence>
<dbReference type="KEGG" id="ppha:BVH74_10740"/>
<organism evidence="1 2">
    <name type="scientific">Halopseudomonas phragmitis</name>
    <dbReference type="NCBI Taxonomy" id="1931241"/>
    <lineage>
        <taxon>Bacteria</taxon>
        <taxon>Pseudomonadati</taxon>
        <taxon>Pseudomonadota</taxon>
        <taxon>Gammaproteobacteria</taxon>
        <taxon>Pseudomonadales</taxon>
        <taxon>Pseudomonadaceae</taxon>
        <taxon>Halopseudomonas</taxon>
    </lineage>
</organism>
<sequence length="246" mass="27817">MPTLLLYKEIKALNRDEHKLLKLKAGGDSYFASETHLVPLAGLEFFQAARSYPIVFVGEGDSVSPIALLGLEQGDNSYVQDDGQWHANAYVPAFIRRYPFVLAQGEDDGFTVCIDAGYSGWNETQGQALFKDDGSNSDYLNEMIQFMQGFTAEMQRTRDFVETLKTLDLLVARTLKLTHISGESFVLRDFMAVDEERFLKLDDDQVLRLNRKGYLGWVYAHLMSLGNANQLFERYLVAHQQAAATH</sequence>
<dbReference type="EMBL" id="CP020100">
    <property type="protein sequence ID" value="AQZ95196.1"/>
    <property type="molecule type" value="Genomic_DNA"/>
</dbReference>
<dbReference type="Proteomes" id="UP000243488">
    <property type="component" value="Chromosome"/>
</dbReference>
<reference evidence="1 2" key="1">
    <citation type="submission" date="2017-03" db="EMBL/GenBank/DDBJ databases">
        <title>Complete genome sequence of the novel DNRA strain Pseudomonas sp. S-6-2 isolated from Chinese polluted river sediment. Journal of Biotechnology.</title>
        <authorList>
            <person name="Li J."/>
            <person name="Xiang F."/>
            <person name="Wang L."/>
            <person name="Xi L."/>
            <person name="Liu J."/>
        </authorList>
    </citation>
    <scope>NUCLEOTIDE SEQUENCE [LARGE SCALE GENOMIC DNA]</scope>
    <source>
        <strain evidence="1 2">S-6-2</strain>
    </source>
</reference>
<dbReference type="RefSeq" id="WP_080050064.1">
    <property type="nucleotide sequence ID" value="NZ_CP020100.1"/>
</dbReference>
<proteinExistence type="predicted"/>
<gene>
    <name evidence="1" type="ORF">BVH74_10740</name>
</gene>
<keyword evidence="2" id="KW-1185">Reference proteome</keyword>
<evidence type="ECO:0000313" key="1">
    <source>
        <dbReference type="EMBL" id="AQZ95196.1"/>
    </source>
</evidence>